<dbReference type="InterPro" id="IPR002018">
    <property type="entry name" value="CarbesteraseB"/>
</dbReference>
<dbReference type="InterPro" id="IPR019819">
    <property type="entry name" value="Carboxylesterase_B_CS"/>
</dbReference>
<evidence type="ECO:0000313" key="7">
    <source>
        <dbReference type="Proteomes" id="UP001487740"/>
    </source>
</evidence>
<gene>
    <name evidence="6" type="ORF">O3P69_008257</name>
</gene>
<evidence type="ECO:0000256" key="3">
    <source>
        <dbReference type="ARBA" id="ARBA00023180"/>
    </source>
</evidence>
<keyword evidence="3" id="KW-0325">Glycoprotein</keyword>
<evidence type="ECO:0000256" key="1">
    <source>
        <dbReference type="ARBA" id="ARBA00005964"/>
    </source>
</evidence>
<dbReference type="Proteomes" id="UP001487740">
    <property type="component" value="Unassembled WGS sequence"/>
</dbReference>
<feature type="signal peptide" evidence="4">
    <location>
        <begin position="1"/>
        <end position="26"/>
    </location>
</feature>
<dbReference type="InterPro" id="IPR051093">
    <property type="entry name" value="Neuroligin/BSAL"/>
</dbReference>
<dbReference type="EMBL" id="JARAKH010000041">
    <property type="protein sequence ID" value="KAK8381264.1"/>
    <property type="molecule type" value="Genomic_DNA"/>
</dbReference>
<keyword evidence="7" id="KW-1185">Reference proteome</keyword>
<protein>
    <recommendedName>
        <fullName evidence="5">Carboxylesterase type B domain-containing protein</fullName>
    </recommendedName>
</protein>
<dbReference type="PANTHER" id="PTHR43903">
    <property type="entry name" value="NEUROLIGIN"/>
    <property type="match status" value="1"/>
</dbReference>
<keyword evidence="2 4" id="KW-0732">Signal</keyword>
<evidence type="ECO:0000256" key="2">
    <source>
        <dbReference type="ARBA" id="ARBA00022729"/>
    </source>
</evidence>
<name>A0AAW0T207_SCYPA</name>
<dbReference type="Pfam" id="PF00135">
    <property type="entry name" value="COesterase"/>
    <property type="match status" value="1"/>
</dbReference>
<organism evidence="6 7">
    <name type="scientific">Scylla paramamosain</name>
    <name type="common">Mud crab</name>
    <dbReference type="NCBI Taxonomy" id="85552"/>
    <lineage>
        <taxon>Eukaryota</taxon>
        <taxon>Metazoa</taxon>
        <taxon>Ecdysozoa</taxon>
        <taxon>Arthropoda</taxon>
        <taxon>Crustacea</taxon>
        <taxon>Multicrustacea</taxon>
        <taxon>Malacostraca</taxon>
        <taxon>Eumalacostraca</taxon>
        <taxon>Eucarida</taxon>
        <taxon>Decapoda</taxon>
        <taxon>Pleocyemata</taxon>
        <taxon>Brachyura</taxon>
        <taxon>Eubrachyura</taxon>
        <taxon>Portunoidea</taxon>
        <taxon>Portunidae</taxon>
        <taxon>Portuninae</taxon>
        <taxon>Scylla</taxon>
    </lineage>
</organism>
<dbReference type="SUPFAM" id="SSF53474">
    <property type="entry name" value="alpha/beta-Hydrolases"/>
    <property type="match status" value="1"/>
</dbReference>
<reference evidence="6 7" key="1">
    <citation type="submission" date="2023-03" db="EMBL/GenBank/DDBJ databases">
        <title>High-quality genome of Scylla paramamosain provides insights in environmental adaptation.</title>
        <authorList>
            <person name="Zhang L."/>
        </authorList>
    </citation>
    <scope>NUCLEOTIDE SEQUENCE [LARGE SCALE GENOMIC DNA]</scope>
    <source>
        <strain evidence="6">LZ_2023a</strain>
        <tissue evidence="6">Muscle</tissue>
    </source>
</reference>
<sequence>MQVRASPLTMAGVIVAAAALLAATETRSPTPIINTKYGQLRGFYQSVDGYGLRVATYLGVPYATPPVGANRFSPTRTLSQWVGVHEAVTFGPACPQRLPDISNETAALTRMSRGRLRSLQRYLPALKRQSEDCLYLNLYVPDEAKPSAAYPVVVFLHGESYEWGSASLYDGSVLAALGRVIVVTINYRLGILGFFNPNVDPVGRATVANYGLMDQLAALHWVQENIVRFSGDPGHVTVMGHGTGAACLNFLVISPAAAGAGLFKRAILMSGSALSPWAAVQEPVYYAVQAARQLGCSVPENLYRHYETLLHCLRDRTVDQILQVDLETPQFLSSIGPSVDGVTIRPDWKEQLEKMGSEDRTPVDLLMGVTTTDILEVFQRRRDPTRIRS</sequence>
<feature type="chain" id="PRO_5043396255" description="Carboxylesterase type B domain-containing protein" evidence="4">
    <location>
        <begin position="27"/>
        <end position="389"/>
    </location>
</feature>
<comment type="similarity">
    <text evidence="1">Belongs to the type-B carboxylesterase/lipase family.</text>
</comment>
<dbReference type="PROSITE" id="PS00941">
    <property type="entry name" value="CARBOXYLESTERASE_B_2"/>
    <property type="match status" value="1"/>
</dbReference>
<evidence type="ECO:0000259" key="5">
    <source>
        <dbReference type="Pfam" id="PF00135"/>
    </source>
</evidence>
<evidence type="ECO:0000313" key="6">
    <source>
        <dbReference type="EMBL" id="KAK8381264.1"/>
    </source>
</evidence>
<dbReference type="AlphaFoldDB" id="A0AAW0T207"/>
<dbReference type="Gene3D" id="3.40.50.1820">
    <property type="entry name" value="alpha/beta hydrolase"/>
    <property type="match status" value="1"/>
</dbReference>
<dbReference type="InterPro" id="IPR029058">
    <property type="entry name" value="AB_hydrolase_fold"/>
</dbReference>
<feature type="domain" description="Carboxylesterase type B" evidence="5">
    <location>
        <begin position="30"/>
        <end position="377"/>
    </location>
</feature>
<comment type="caution">
    <text evidence="6">The sequence shown here is derived from an EMBL/GenBank/DDBJ whole genome shotgun (WGS) entry which is preliminary data.</text>
</comment>
<accession>A0AAW0T207</accession>
<evidence type="ECO:0000256" key="4">
    <source>
        <dbReference type="SAM" id="SignalP"/>
    </source>
</evidence>
<proteinExistence type="inferred from homology"/>